<name>A0A4Z1H7A9_9HELO</name>
<feature type="region of interest" description="Disordered" evidence="1">
    <location>
        <begin position="115"/>
        <end position="153"/>
    </location>
</feature>
<feature type="compositionally biased region" description="Polar residues" evidence="1">
    <location>
        <begin position="18"/>
        <end position="38"/>
    </location>
</feature>
<dbReference type="EMBL" id="PQXN01000470">
    <property type="protein sequence ID" value="TGO44705.1"/>
    <property type="molecule type" value="Genomic_DNA"/>
</dbReference>
<evidence type="ECO:0000313" key="2">
    <source>
        <dbReference type="EMBL" id="TGO44705.1"/>
    </source>
</evidence>
<reference evidence="2 3" key="1">
    <citation type="submission" date="2017-12" db="EMBL/GenBank/DDBJ databases">
        <title>Comparative genomics of Botrytis spp.</title>
        <authorList>
            <person name="Valero-Jimenez C.A."/>
            <person name="Tapia P."/>
            <person name="Veloso J."/>
            <person name="Silva-Moreno E."/>
            <person name="Staats M."/>
            <person name="Valdes J.H."/>
            <person name="Van Kan J.A.L."/>
        </authorList>
    </citation>
    <scope>NUCLEOTIDE SEQUENCE [LARGE SCALE GENOMIC DNA]</scope>
    <source>
        <strain evidence="2 3">MUCL11595</strain>
    </source>
</reference>
<gene>
    <name evidence="2" type="ORF">BCON_0472g00010</name>
</gene>
<dbReference type="OrthoDB" id="268428at2759"/>
<evidence type="ECO:0000256" key="1">
    <source>
        <dbReference type="SAM" id="MobiDB-lite"/>
    </source>
</evidence>
<feature type="region of interest" description="Disordered" evidence="1">
    <location>
        <begin position="1"/>
        <end position="38"/>
    </location>
</feature>
<evidence type="ECO:0000313" key="3">
    <source>
        <dbReference type="Proteomes" id="UP000297527"/>
    </source>
</evidence>
<organism evidence="2 3">
    <name type="scientific">Botryotinia convoluta</name>
    <dbReference type="NCBI Taxonomy" id="54673"/>
    <lineage>
        <taxon>Eukaryota</taxon>
        <taxon>Fungi</taxon>
        <taxon>Dikarya</taxon>
        <taxon>Ascomycota</taxon>
        <taxon>Pezizomycotina</taxon>
        <taxon>Leotiomycetes</taxon>
        <taxon>Helotiales</taxon>
        <taxon>Sclerotiniaceae</taxon>
        <taxon>Botryotinia</taxon>
    </lineage>
</organism>
<sequence length="216" mass="23964">MKEAEAITDSSRPRTQDTTRSFNTNSPETPSQSASPTKFATLDETARLQQKKIAEWTARNLANQARIKEAEAEAKAATGYTDAYFEARFPGLAGLEFYNHDDDNNFIPVNTPPPPTAMKSPIPENQEPINNNHTTNTTPIPTPSRTTTSKESTQSFKFPQEMHAFNSITVNKAAPKNDWIAQRLAFYNSNQEGALAHQRMVNGETAMDIDGSDEKL</sequence>
<dbReference type="AlphaFoldDB" id="A0A4Z1H7A9"/>
<feature type="compositionally biased region" description="Low complexity" evidence="1">
    <location>
        <begin position="121"/>
        <end position="149"/>
    </location>
</feature>
<accession>A0A4Z1H7A9</accession>
<comment type="caution">
    <text evidence="2">The sequence shown here is derived from an EMBL/GenBank/DDBJ whole genome shotgun (WGS) entry which is preliminary data.</text>
</comment>
<proteinExistence type="predicted"/>
<protein>
    <submittedName>
        <fullName evidence="2">Uncharacterized protein</fullName>
    </submittedName>
</protein>
<feature type="compositionally biased region" description="Basic and acidic residues" evidence="1">
    <location>
        <begin position="1"/>
        <end position="17"/>
    </location>
</feature>
<dbReference type="Proteomes" id="UP000297527">
    <property type="component" value="Unassembled WGS sequence"/>
</dbReference>
<keyword evidence="3" id="KW-1185">Reference proteome</keyword>